<dbReference type="Proteomes" id="UP000324222">
    <property type="component" value="Unassembled WGS sequence"/>
</dbReference>
<dbReference type="EMBL" id="VSRR010016032">
    <property type="protein sequence ID" value="MPC58835.1"/>
    <property type="molecule type" value="Genomic_DNA"/>
</dbReference>
<keyword evidence="2" id="KW-1185">Reference proteome</keyword>
<evidence type="ECO:0000313" key="1">
    <source>
        <dbReference type="EMBL" id="MPC58835.1"/>
    </source>
</evidence>
<name>A0A5B7GMY1_PORTR</name>
<protein>
    <submittedName>
        <fullName evidence="1">Uncharacterized protein</fullName>
    </submittedName>
</protein>
<dbReference type="AlphaFoldDB" id="A0A5B7GMY1"/>
<gene>
    <name evidence="1" type="ORF">E2C01_052845</name>
</gene>
<comment type="caution">
    <text evidence="1">The sequence shown here is derived from an EMBL/GenBank/DDBJ whole genome shotgun (WGS) entry which is preliminary data.</text>
</comment>
<proteinExistence type="predicted"/>
<reference evidence="1 2" key="1">
    <citation type="submission" date="2019-05" db="EMBL/GenBank/DDBJ databases">
        <title>Another draft genome of Portunus trituberculatus and its Hox gene families provides insights of decapod evolution.</title>
        <authorList>
            <person name="Jeong J.-H."/>
            <person name="Song I."/>
            <person name="Kim S."/>
            <person name="Choi T."/>
            <person name="Kim D."/>
            <person name="Ryu S."/>
            <person name="Kim W."/>
        </authorList>
    </citation>
    <scope>NUCLEOTIDE SEQUENCE [LARGE SCALE GENOMIC DNA]</scope>
    <source>
        <tissue evidence="1">Muscle</tissue>
    </source>
</reference>
<organism evidence="1 2">
    <name type="scientific">Portunus trituberculatus</name>
    <name type="common">Swimming crab</name>
    <name type="synonym">Neptunus trituberculatus</name>
    <dbReference type="NCBI Taxonomy" id="210409"/>
    <lineage>
        <taxon>Eukaryota</taxon>
        <taxon>Metazoa</taxon>
        <taxon>Ecdysozoa</taxon>
        <taxon>Arthropoda</taxon>
        <taxon>Crustacea</taxon>
        <taxon>Multicrustacea</taxon>
        <taxon>Malacostraca</taxon>
        <taxon>Eumalacostraca</taxon>
        <taxon>Eucarida</taxon>
        <taxon>Decapoda</taxon>
        <taxon>Pleocyemata</taxon>
        <taxon>Brachyura</taxon>
        <taxon>Eubrachyura</taxon>
        <taxon>Portunoidea</taxon>
        <taxon>Portunidae</taxon>
        <taxon>Portuninae</taxon>
        <taxon>Portunus</taxon>
    </lineage>
</organism>
<sequence length="72" mass="7925">MRAQSIIYKNDYSPHAATALARLRITGPSRDNCKKQLMIPSTTSNPGHSITHTTTTNTDTPMNFGFLGFTLL</sequence>
<evidence type="ECO:0000313" key="2">
    <source>
        <dbReference type="Proteomes" id="UP000324222"/>
    </source>
</evidence>
<accession>A0A5B7GMY1</accession>